<dbReference type="GO" id="GO:0046872">
    <property type="term" value="F:metal ion binding"/>
    <property type="evidence" value="ECO:0007669"/>
    <property type="project" value="InterPro"/>
</dbReference>
<organism evidence="4">
    <name type="scientific">Culex tarsalis</name>
    <name type="common">Encephalitis mosquito</name>
    <dbReference type="NCBI Taxonomy" id="7177"/>
    <lineage>
        <taxon>Eukaryota</taxon>
        <taxon>Metazoa</taxon>
        <taxon>Ecdysozoa</taxon>
        <taxon>Arthropoda</taxon>
        <taxon>Hexapoda</taxon>
        <taxon>Insecta</taxon>
        <taxon>Pterygota</taxon>
        <taxon>Neoptera</taxon>
        <taxon>Endopterygota</taxon>
        <taxon>Diptera</taxon>
        <taxon>Nematocera</taxon>
        <taxon>Culicoidea</taxon>
        <taxon>Culicidae</taxon>
        <taxon>Culicinae</taxon>
        <taxon>Culicini</taxon>
        <taxon>Culex</taxon>
        <taxon>Culex</taxon>
    </lineage>
</organism>
<dbReference type="CDD" id="cd02637">
    <property type="entry name" value="R3H_PARN"/>
    <property type="match status" value="1"/>
</dbReference>
<dbReference type="GO" id="GO:1990431">
    <property type="term" value="P:priRNA 3'-end processing"/>
    <property type="evidence" value="ECO:0007669"/>
    <property type="project" value="TreeGrafter"/>
</dbReference>
<feature type="region of interest" description="Disordered" evidence="2">
    <location>
        <begin position="139"/>
        <end position="166"/>
    </location>
</feature>
<dbReference type="InterPro" id="IPR036397">
    <property type="entry name" value="RNaseH_sf"/>
</dbReference>
<dbReference type="Gene3D" id="3.30.420.10">
    <property type="entry name" value="Ribonuclease H-like superfamily/Ribonuclease H"/>
    <property type="match status" value="2"/>
</dbReference>
<dbReference type="PANTHER" id="PTHR15092">
    <property type="entry name" value="POLY A -SPECIFIC RIBONUCLEASE/TARGET OF EGR1, MEMBER 1"/>
    <property type="match status" value="1"/>
</dbReference>
<dbReference type="GO" id="GO:0003723">
    <property type="term" value="F:RNA binding"/>
    <property type="evidence" value="ECO:0007669"/>
    <property type="project" value="InterPro"/>
</dbReference>
<evidence type="ECO:0000256" key="1">
    <source>
        <dbReference type="ARBA" id="ARBA00008372"/>
    </source>
</evidence>
<dbReference type="InterPro" id="IPR006941">
    <property type="entry name" value="RNase_CAF1"/>
</dbReference>
<dbReference type="GO" id="GO:0004535">
    <property type="term" value="F:poly(A)-specific ribonuclease activity"/>
    <property type="evidence" value="ECO:0007669"/>
    <property type="project" value="InterPro"/>
</dbReference>
<evidence type="ECO:0000256" key="2">
    <source>
        <dbReference type="SAM" id="MobiDB-lite"/>
    </source>
</evidence>
<dbReference type="InterPro" id="IPR035979">
    <property type="entry name" value="RBD_domain_sf"/>
</dbReference>
<dbReference type="Pfam" id="PF08675">
    <property type="entry name" value="RNA_bind"/>
    <property type="match status" value="1"/>
</dbReference>
<dbReference type="CDD" id="cd12428">
    <property type="entry name" value="RRM_PARN"/>
    <property type="match status" value="1"/>
</dbReference>
<dbReference type="GO" id="GO:0000289">
    <property type="term" value="P:nuclear-transcribed mRNA poly(A) tail shortening"/>
    <property type="evidence" value="ECO:0007669"/>
    <property type="project" value="TreeGrafter"/>
</dbReference>
<proteinExistence type="inferred from homology"/>
<dbReference type="InterPro" id="IPR036867">
    <property type="entry name" value="R3H_dom_sf"/>
</dbReference>
<dbReference type="InterPro" id="IPR051181">
    <property type="entry name" value="CAF1_poly(A)_ribonucleases"/>
</dbReference>
<dbReference type="Pfam" id="PF04857">
    <property type="entry name" value="CAF1"/>
    <property type="match status" value="1"/>
</dbReference>
<dbReference type="PANTHER" id="PTHR15092:SF44">
    <property type="entry name" value="POLY(A)-SPECIFIC RIBONUCLEASE PARN"/>
    <property type="match status" value="1"/>
</dbReference>
<reference evidence="4" key="1">
    <citation type="submission" date="2017-01" db="EMBL/GenBank/DDBJ databases">
        <title>A deep insight into the sialotranscriptome of adult male and female Cluex tarsalis mosquitoes.</title>
        <authorList>
            <person name="Ribeiro J.M."/>
            <person name="Moreira F."/>
            <person name="Bernard K.A."/>
            <person name="Calvo E."/>
        </authorList>
    </citation>
    <scope>NUCLEOTIDE SEQUENCE</scope>
    <source>
        <strain evidence="4">Kern County</strain>
        <tissue evidence="4">Salivary glands</tissue>
    </source>
</reference>
<name>A0A1Q3F3E3_CULTA</name>
<feature type="compositionally biased region" description="Polar residues" evidence="2">
    <location>
        <begin position="546"/>
        <end position="556"/>
    </location>
</feature>
<dbReference type="InterPro" id="IPR014789">
    <property type="entry name" value="PolyA-riboNase_RNA-binding"/>
</dbReference>
<dbReference type="SUPFAM" id="SSF54928">
    <property type="entry name" value="RNA-binding domain, RBD"/>
    <property type="match status" value="1"/>
</dbReference>
<accession>A0A1Q3F3E3</accession>
<dbReference type="InterPro" id="IPR012677">
    <property type="entry name" value="Nucleotide-bd_a/b_plait_sf"/>
</dbReference>
<dbReference type="InterPro" id="IPR012337">
    <property type="entry name" value="RNaseH-like_sf"/>
</dbReference>
<protein>
    <submittedName>
        <fullName evidence="4">Putative polya-specific ribonuclease</fullName>
    </submittedName>
</protein>
<dbReference type="InterPro" id="IPR034042">
    <property type="entry name" value="PARN_R3H"/>
</dbReference>
<dbReference type="GO" id="GO:1990432">
    <property type="term" value="P:siRNA 3'-end processing"/>
    <property type="evidence" value="ECO:0007669"/>
    <property type="project" value="TreeGrafter"/>
</dbReference>
<sequence>MEITSKNFTDQLPAIRQTIREASFFAMDTEFTGLTSERNVFPFDTPEEVYLKTVENSANFIVIQLGLCAFRVDPDSGAVSYKCYNFYCFPKGRVHVFACQGESMRFLADHGFDFNKLFREGLSYCGEADEERMRADLRERQEQRAAALEGDDEGEETANGSEPVNMVPVPATEEKLLAEIEERIGTFLASEETDFKITNCNGFQRKLVYQMIEAKFRKQISTSSVELENNHKGILVERKRTKEQDRKLEEDRVAKENVDLESAVGLSLVLQELAKSRKLIVGHNMLLDLLFVIRQFFRPLPYNFQDFKKTVRELFPLLLDTKYLCTNAELKVHVFSSVLGHVFEAVRKEPFKLPEVKSGCEEHSYSMDNEKQHEAGYDAYLTGLCFLGLASYFKVDLTNLTNDGTLKMYFNRIYLLRVSEVNYIYTYGKEPSFSRDHIFYITFPDNWRQVDILCRFRNYGQVYISWVNETSAFVTLHNRDYAAAVLKTIDKSNAAFTICTLNQFKAKQQCAGAKRRYDSGGSDRGGHKRPAEKELTATVLPAVTANEVSNFGTPSQAKRPRGQGTFADNDNW</sequence>
<evidence type="ECO:0000313" key="4">
    <source>
        <dbReference type="EMBL" id="JAV22075.1"/>
    </source>
</evidence>
<dbReference type="Gene3D" id="3.30.70.330">
    <property type="match status" value="1"/>
</dbReference>
<feature type="domain" description="Poly(A)-specific ribonuclease RNA-binding" evidence="3">
    <location>
        <begin position="428"/>
        <end position="507"/>
    </location>
</feature>
<dbReference type="GO" id="GO:0005737">
    <property type="term" value="C:cytoplasm"/>
    <property type="evidence" value="ECO:0007669"/>
    <property type="project" value="InterPro"/>
</dbReference>
<comment type="similarity">
    <text evidence="1">Belongs to the CAF1 family.</text>
</comment>
<dbReference type="EMBL" id="GFDL01012970">
    <property type="protein sequence ID" value="JAV22075.1"/>
    <property type="molecule type" value="Transcribed_RNA"/>
</dbReference>
<dbReference type="SUPFAM" id="SSF53098">
    <property type="entry name" value="Ribonuclease H-like"/>
    <property type="match status" value="1"/>
</dbReference>
<dbReference type="SUPFAM" id="SSF82708">
    <property type="entry name" value="R3H domain"/>
    <property type="match status" value="1"/>
</dbReference>
<dbReference type="GO" id="GO:0005634">
    <property type="term" value="C:nucleus"/>
    <property type="evidence" value="ECO:0007669"/>
    <property type="project" value="InterPro"/>
</dbReference>
<evidence type="ECO:0000259" key="3">
    <source>
        <dbReference type="Pfam" id="PF08675"/>
    </source>
</evidence>
<feature type="region of interest" description="Disordered" evidence="2">
    <location>
        <begin position="515"/>
        <end position="572"/>
    </location>
</feature>
<dbReference type="AlphaFoldDB" id="A0A1Q3F3E3"/>